<dbReference type="Pfam" id="PF01697">
    <property type="entry name" value="Glyco_transf_92"/>
    <property type="match status" value="1"/>
</dbReference>
<sequence>MRYRDELKVEYRREYYARLLGAEFTVQKNFTTLPKVAACVRIRNEARYLKEWLEFHKLVGVSIFYIFDDDSSDTTQNILAPYVKSGEALVWSISDKKCHNQEIVCADRRHDALHGERGFRDECLRTNPKQADWILMTDVDEFAYPTGAYRTFPQHLAQEECSIPAYYLLRWHVFGAAGHLERPLCGSSIEAYQQRGREDDIGCYPHFTCGDDKSPPICAKVLARADCVRHQGTHYVIDTAHSCQNLYFGDRKASQLKNDQYAIYQHEFCAASIHLNHYAVRSRRDFVDKFERGRISSSARDAQLGIADANSRTRSVPTPVIRDFIAGKEKHHSQTNKANAAKSAADLMLLEFFRRDHSQVLDDTILPLATALRQRLNTPTCLDTAWACSFVNTTQNTDLRQAASAWQLPLQHAVYKKKKSLVLFAHIPKTGGTNLNLVLRDAAAIENIKFCQLKFTELEDKKNIQTKSAQNCHMISAETDLSFPYVIRHTKRIAVFTILRDPIARLASQYEHHLAAGRIRTENLHRTHGDIVRLASPRLCSQLERDAVQCSMLAHPRKCRAGGFCTLFQNHQTHILAGAQYFSKSARSASRRSAANLLCAATNSLQALISVGITERLSASLCLLFHKLGYVHVYKRCCNGDTSATCSLFKPRTTEHSAADRGRIFSSTGILTNASSSSSDYLTKYVTDDILLAAMYEGNALDCLIYERAIGILQHELRIDNLMYKIDRTDFDLLMRHCRSGKQAADRLLPPRGTAYVE</sequence>
<evidence type="ECO:0000256" key="6">
    <source>
        <dbReference type="ARBA" id="ARBA00022989"/>
    </source>
</evidence>
<comment type="subcellular location">
    <subcellularLocation>
        <location evidence="1">Membrane</location>
        <topology evidence="1">Single-pass membrane protein</topology>
    </subcellularLocation>
</comment>
<dbReference type="InterPro" id="IPR027417">
    <property type="entry name" value="P-loop_NTPase"/>
</dbReference>
<dbReference type="GO" id="GO:0016020">
    <property type="term" value="C:membrane"/>
    <property type="evidence" value="ECO:0007669"/>
    <property type="project" value="UniProtKB-SubCell"/>
</dbReference>
<evidence type="ECO:0000256" key="1">
    <source>
        <dbReference type="ARBA" id="ARBA00004167"/>
    </source>
</evidence>
<dbReference type="Pfam" id="PF03567">
    <property type="entry name" value="Sulfotransfer_2"/>
    <property type="match status" value="1"/>
</dbReference>
<protein>
    <recommendedName>
        <fullName evidence="9">Glycosyltransferase family 92 protein</fullName>
    </recommendedName>
</protein>
<proteinExistence type="inferred from homology"/>
<evidence type="ECO:0000256" key="3">
    <source>
        <dbReference type="ARBA" id="ARBA00022676"/>
    </source>
</evidence>
<keyword evidence="7" id="KW-0472">Membrane</keyword>
<dbReference type="GO" id="GO:0005737">
    <property type="term" value="C:cytoplasm"/>
    <property type="evidence" value="ECO:0007669"/>
    <property type="project" value="TreeGrafter"/>
</dbReference>
<dbReference type="InterPro" id="IPR005331">
    <property type="entry name" value="Sulfotransferase"/>
</dbReference>
<comment type="similarity">
    <text evidence="2">Belongs to the glycosyltransferase 92 family.</text>
</comment>
<evidence type="ECO:0000313" key="8">
    <source>
        <dbReference type="EMBL" id="CAE0359843.1"/>
    </source>
</evidence>
<keyword evidence="3" id="KW-0328">Glycosyltransferase</keyword>
<organism evidence="8">
    <name type="scientific">Aureoumbra lagunensis</name>
    <dbReference type="NCBI Taxonomy" id="44058"/>
    <lineage>
        <taxon>Eukaryota</taxon>
        <taxon>Sar</taxon>
        <taxon>Stramenopiles</taxon>
        <taxon>Ochrophyta</taxon>
        <taxon>Pelagophyceae</taxon>
        <taxon>Pelagomonadales</taxon>
        <taxon>Aureoumbra</taxon>
    </lineage>
</organism>
<keyword evidence="5" id="KW-0812">Transmembrane</keyword>
<dbReference type="AlphaFoldDB" id="A0A7S3JNM2"/>
<dbReference type="InterPro" id="IPR008166">
    <property type="entry name" value="Glyco_transf_92"/>
</dbReference>
<evidence type="ECO:0000256" key="7">
    <source>
        <dbReference type="ARBA" id="ARBA00023136"/>
    </source>
</evidence>
<evidence type="ECO:0000256" key="5">
    <source>
        <dbReference type="ARBA" id="ARBA00022692"/>
    </source>
</evidence>
<keyword evidence="4" id="KW-0808">Transferase</keyword>
<dbReference type="EMBL" id="HBIJ01000782">
    <property type="protein sequence ID" value="CAE0359843.1"/>
    <property type="molecule type" value="Transcribed_RNA"/>
</dbReference>
<dbReference type="PANTHER" id="PTHR21461">
    <property type="entry name" value="GLYCOSYLTRANSFERASE FAMILY 92 PROTEIN"/>
    <property type="match status" value="1"/>
</dbReference>
<name>A0A7S3JNM2_9STRA</name>
<evidence type="ECO:0000256" key="4">
    <source>
        <dbReference type="ARBA" id="ARBA00022679"/>
    </source>
</evidence>
<dbReference type="GO" id="GO:0016757">
    <property type="term" value="F:glycosyltransferase activity"/>
    <property type="evidence" value="ECO:0007669"/>
    <property type="project" value="UniProtKB-KW"/>
</dbReference>
<evidence type="ECO:0008006" key="9">
    <source>
        <dbReference type="Google" id="ProtNLM"/>
    </source>
</evidence>
<gene>
    <name evidence="8" type="ORF">ALAG00032_LOCUS572</name>
</gene>
<accession>A0A7S3JNM2</accession>
<evidence type="ECO:0000256" key="2">
    <source>
        <dbReference type="ARBA" id="ARBA00007647"/>
    </source>
</evidence>
<dbReference type="Gene3D" id="3.40.50.300">
    <property type="entry name" value="P-loop containing nucleotide triphosphate hydrolases"/>
    <property type="match status" value="1"/>
</dbReference>
<reference evidence="8" key="1">
    <citation type="submission" date="2021-01" db="EMBL/GenBank/DDBJ databases">
        <authorList>
            <person name="Corre E."/>
            <person name="Pelletier E."/>
            <person name="Niang G."/>
            <person name="Scheremetjew M."/>
            <person name="Finn R."/>
            <person name="Kale V."/>
            <person name="Holt S."/>
            <person name="Cochrane G."/>
            <person name="Meng A."/>
            <person name="Brown T."/>
            <person name="Cohen L."/>
        </authorList>
    </citation>
    <scope>NUCLEOTIDE SEQUENCE</scope>
    <source>
        <strain evidence="8">CCMP1510</strain>
    </source>
</reference>
<dbReference type="GO" id="GO:0008146">
    <property type="term" value="F:sulfotransferase activity"/>
    <property type="evidence" value="ECO:0007669"/>
    <property type="project" value="InterPro"/>
</dbReference>
<keyword evidence="6" id="KW-1133">Transmembrane helix</keyword>
<dbReference type="PANTHER" id="PTHR21461:SF69">
    <property type="entry name" value="GLYCOSYLTRANSFERASE FAMILY 92 PROTEIN"/>
    <property type="match status" value="1"/>
</dbReference>